<name>A0A1S1YWL8_FLAPC</name>
<evidence type="ECO:0000313" key="1">
    <source>
        <dbReference type="EMBL" id="OHX65420.1"/>
    </source>
</evidence>
<accession>A0A1S1YWL8</accession>
<dbReference type="RefSeq" id="WP_071397069.1">
    <property type="nucleotide sequence ID" value="NZ_JRYR02000001.1"/>
</dbReference>
<proteinExistence type="predicted"/>
<comment type="caution">
    <text evidence="1">The sequence shown here is derived from an EMBL/GenBank/DDBJ whole genome shotgun (WGS) entry which is preliminary data.</text>
</comment>
<keyword evidence="2" id="KW-1185">Reference proteome</keyword>
<feature type="non-terminal residue" evidence="1">
    <location>
        <position position="123"/>
    </location>
</feature>
<dbReference type="AlphaFoldDB" id="A0A1S1YWL8"/>
<dbReference type="OrthoDB" id="1954843at2"/>
<organism evidence="1 2">
    <name type="scientific">Flammeovirga pacifica</name>
    <dbReference type="NCBI Taxonomy" id="915059"/>
    <lineage>
        <taxon>Bacteria</taxon>
        <taxon>Pseudomonadati</taxon>
        <taxon>Bacteroidota</taxon>
        <taxon>Cytophagia</taxon>
        <taxon>Cytophagales</taxon>
        <taxon>Flammeovirgaceae</taxon>
        <taxon>Flammeovirga</taxon>
    </lineage>
</organism>
<reference evidence="1 2" key="1">
    <citation type="journal article" date="2012" name="Int. J. Syst. Evol. Microbiol.">
        <title>Flammeovirga pacifica sp. nov., isolated from deep-sea sediment.</title>
        <authorList>
            <person name="Xu H."/>
            <person name="Fu Y."/>
            <person name="Yang N."/>
            <person name="Ding Z."/>
            <person name="Lai Q."/>
            <person name="Zeng R."/>
        </authorList>
    </citation>
    <scope>NUCLEOTIDE SEQUENCE [LARGE SCALE GENOMIC DNA]</scope>
    <source>
        <strain evidence="2">DSM 24597 / LMG 26175 / WPAGA1</strain>
    </source>
</reference>
<dbReference type="Proteomes" id="UP000179797">
    <property type="component" value="Unassembled WGS sequence"/>
</dbReference>
<dbReference type="EMBL" id="JRYR02000001">
    <property type="protein sequence ID" value="OHX65420.1"/>
    <property type="molecule type" value="Genomic_DNA"/>
</dbReference>
<evidence type="ECO:0008006" key="3">
    <source>
        <dbReference type="Google" id="ProtNLM"/>
    </source>
</evidence>
<sequence>MDTKIMYIELKSGFSDDGPAWIGKVEFSKSGRTAYFNDKAFKHFGKGHYGDIETGDSYWISGIKKNGEDRHVFGKGKIQIDKLIVNEYLQLVDFDELKSSKFELVNIQSTDKVRFNEILNAKL</sequence>
<evidence type="ECO:0000313" key="2">
    <source>
        <dbReference type="Proteomes" id="UP000179797"/>
    </source>
</evidence>
<gene>
    <name evidence="1" type="ORF">NH26_03180</name>
</gene>
<protein>
    <recommendedName>
        <fullName evidence="3">Mannose-1-phosphate guanylyltransferase</fullName>
    </recommendedName>
</protein>